<dbReference type="InterPro" id="IPR001509">
    <property type="entry name" value="Epimerase_deHydtase"/>
</dbReference>
<evidence type="ECO:0000259" key="3">
    <source>
        <dbReference type="Pfam" id="PF08338"/>
    </source>
</evidence>
<dbReference type="RefSeq" id="WP_408623513.1">
    <property type="nucleotide sequence ID" value="NZ_JBEQCT010000003.1"/>
</dbReference>
<proteinExistence type="inferred from homology"/>
<evidence type="ECO:0000256" key="1">
    <source>
        <dbReference type="ARBA" id="ARBA00009353"/>
    </source>
</evidence>
<feature type="domain" description="DUF1731" evidence="3">
    <location>
        <begin position="250"/>
        <end position="293"/>
    </location>
</feature>
<evidence type="ECO:0000259" key="2">
    <source>
        <dbReference type="Pfam" id="PF01370"/>
    </source>
</evidence>
<sequence>MRIFITGGSGFIGSHLIPHLLAHGHQIVVFTRHPLKTFKKLGHQIDVCSDLNQFANFDNFDAVINLAGEPIASGRWSSKKKQQICHSRWQVTEQLCQLITASKNPPQVFLSGSAVGFYGDQHDQILTEQSPPLANDFSHQICAKWELNALKAQTRCRVCLLRTGLVLGHDGGMLKQLLPAFRLGLGGVIGSGTQYQPWIHMHDMVRALEYLLNDPNCQGAFNLTAPAPVTNAQFTRSLAKRLHRPAIIRVPQFALKLALGEMSQLLLGGQRAIPEKLRQQGFQFMFKQLDEALIELLNH</sequence>
<dbReference type="InterPro" id="IPR010099">
    <property type="entry name" value="SDR39U1"/>
</dbReference>
<organism evidence="4 5">
    <name type="scientific">Celerinatantimonas yamalensis</name>
    <dbReference type="NCBI Taxonomy" id="559956"/>
    <lineage>
        <taxon>Bacteria</taxon>
        <taxon>Pseudomonadati</taxon>
        <taxon>Pseudomonadota</taxon>
        <taxon>Gammaproteobacteria</taxon>
        <taxon>Celerinatantimonadaceae</taxon>
        <taxon>Celerinatantimonas</taxon>
    </lineage>
</organism>
<dbReference type="SUPFAM" id="SSF51735">
    <property type="entry name" value="NAD(P)-binding Rossmann-fold domains"/>
    <property type="match status" value="1"/>
</dbReference>
<dbReference type="Pfam" id="PF08338">
    <property type="entry name" value="DUF1731"/>
    <property type="match status" value="1"/>
</dbReference>
<dbReference type="InterPro" id="IPR013549">
    <property type="entry name" value="DUF1731"/>
</dbReference>
<dbReference type="PANTHER" id="PTHR11092:SF0">
    <property type="entry name" value="EPIMERASE FAMILY PROTEIN SDR39U1"/>
    <property type="match status" value="1"/>
</dbReference>
<dbReference type="InterPro" id="IPR036291">
    <property type="entry name" value="NAD(P)-bd_dom_sf"/>
</dbReference>
<evidence type="ECO:0000313" key="4">
    <source>
        <dbReference type="EMBL" id="MFM2485300.1"/>
    </source>
</evidence>
<gene>
    <name evidence="4" type="ORF">ABUE30_09540</name>
</gene>
<dbReference type="CDD" id="cd05242">
    <property type="entry name" value="SDR_a8"/>
    <property type="match status" value="1"/>
</dbReference>
<dbReference type="PANTHER" id="PTHR11092">
    <property type="entry name" value="SUGAR NUCLEOTIDE EPIMERASE RELATED"/>
    <property type="match status" value="1"/>
</dbReference>
<feature type="domain" description="NAD-dependent epimerase/dehydratase" evidence="2">
    <location>
        <begin position="3"/>
        <end position="216"/>
    </location>
</feature>
<name>A0ABW9G6K4_9GAMM</name>
<dbReference type="Pfam" id="PF01370">
    <property type="entry name" value="Epimerase"/>
    <property type="match status" value="1"/>
</dbReference>
<keyword evidence="5" id="KW-1185">Reference proteome</keyword>
<reference evidence="4 5" key="1">
    <citation type="journal article" date="2013" name="Int. J. Syst. Evol. Microbiol.">
        <title>Celerinatantimonas yamalensis sp. nov., a cold-adapted diazotrophic bacterium from a cold permafrost brine.</title>
        <authorList>
            <person name="Shcherbakova V."/>
            <person name="Chuvilskaya N."/>
            <person name="Rivkina E."/>
            <person name="Demidov N."/>
            <person name="Uchaeva V."/>
            <person name="Suetin S."/>
            <person name="Suzina N."/>
            <person name="Gilichinsky D."/>
        </authorList>
    </citation>
    <scope>NUCLEOTIDE SEQUENCE [LARGE SCALE GENOMIC DNA]</scope>
    <source>
        <strain evidence="4 5">C7</strain>
    </source>
</reference>
<comment type="caution">
    <text evidence="4">The sequence shown here is derived from an EMBL/GenBank/DDBJ whole genome shotgun (WGS) entry which is preliminary data.</text>
</comment>
<dbReference type="NCBIfam" id="TIGR01777">
    <property type="entry name" value="yfcH"/>
    <property type="match status" value="1"/>
</dbReference>
<protein>
    <submittedName>
        <fullName evidence="4">TIGR01777 family oxidoreductase</fullName>
    </submittedName>
</protein>
<accession>A0ABW9G6K4</accession>
<dbReference type="Proteomes" id="UP001629953">
    <property type="component" value="Unassembled WGS sequence"/>
</dbReference>
<dbReference type="Gene3D" id="3.40.50.720">
    <property type="entry name" value="NAD(P)-binding Rossmann-like Domain"/>
    <property type="match status" value="1"/>
</dbReference>
<dbReference type="EMBL" id="JBEQCT010000003">
    <property type="protein sequence ID" value="MFM2485300.1"/>
    <property type="molecule type" value="Genomic_DNA"/>
</dbReference>
<evidence type="ECO:0000313" key="5">
    <source>
        <dbReference type="Proteomes" id="UP001629953"/>
    </source>
</evidence>
<comment type="similarity">
    <text evidence="1">Belongs to the NAD(P)-dependent epimerase/dehydratase family. SDR39U1 subfamily.</text>
</comment>